<evidence type="ECO:0000256" key="4">
    <source>
        <dbReference type="ARBA" id="ARBA00022692"/>
    </source>
</evidence>
<evidence type="ECO:0000256" key="2">
    <source>
        <dbReference type="ARBA" id="ARBA00009657"/>
    </source>
</evidence>
<dbReference type="NCBIfam" id="TIGR00805">
    <property type="entry name" value="oat"/>
    <property type="match status" value="1"/>
</dbReference>
<evidence type="ECO:0000259" key="10">
    <source>
        <dbReference type="PROSITE" id="PS50850"/>
    </source>
</evidence>
<reference evidence="12" key="1">
    <citation type="submission" date="2018-11" db="EMBL/GenBank/DDBJ databases">
        <authorList>
            <person name="Alioto T."/>
            <person name="Alioto T."/>
        </authorList>
    </citation>
    <scope>NUCLEOTIDE SEQUENCE</scope>
</reference>
<feature type="transmembrane region" description="Helical" evidence="8">
    <location>
        <begin position="7"/>
        <end position="27"/>
    </location>
</feature>
<feature type="compositionally biased region" description="Low complexity" evidence="9">
    <location>
        <begin position="618"/>
        <end position="628"/>
    </location>
</feature>
<evidence type="ECO:0000256" key="9">
    <source>
        <dbReference type="SAM" id="MobiDB-lite"/>
    </source>
</evidence>
<dbReference type="SUPFAM" id="SSF100895">
    <property type="entry name" value="Kazal-type serine protease inhibitors"/>
    <property type="match status" value="1"/>
</dbReference>
<evidence type="ECO:0000256" key="7">
    <source>
        <dbReference type="ARBA" id="ARBA00023157"/>
    </source>
</evidence>
<keyword evidence="8" id="KW-0813">Transport</keyword>
<dbReference type="InterPro" id="IPR036259">
    <property type="entry name" value="MFS_trans_sf"/>
</dbReference>
<dbReference type="Proteomes" id="UP000596742">
    <property type="component" value="Unassembled WGS sequence"/>
</dbReference>
<dbReference type="InterPro" id="IPR004156">
    <property type="entry name" value="OATP"/>
</dbReference>
<keyword evidence="4 8" id="KW-0812">Transmembrane</keyword>
<dbReference type="OrthoDB" id="5062115at2759"/>
<gene>
    <name evidence="12" type="ORF">MGAL_10B034547</name>
</gene>
<dbReference type="PANTHER" id="PTHR11388:SF100">
    <property type="entry name" value="SOLUTE CARRIER ORGANIC ANION TRANSPORTER FAMILY MEMBER 4A1"/>
    <property type="match status" value="1"/>
</dbReference>
<feature type="transmembrane region" description="Helical" evidence="8">
    <location>
        <begin position="362"/>
        <end position="382"/>
    </location>
</feature>
<protein>
    <recommendedName>
        <fullName evidence="8">Solute carrier organic anion transporter family member</fullName>
    </recommendedName>
</protein>
<comment type="caution">
    <text evidence="12">The sequence shown here is derived from an EMBL/GenBank/DDBJ whole genome shotgun (WGS) entry which is preliminary data.</text>
</comment>
<dbReference type="CDD" id="cd17403">
    <property type="entry name" value="MFS_SLCO4_OATP4"/>
    <property type="match status" value="1"/>
</dbReference>
<feature type="non-terminal residue" evidence="12">
    <location>
        <position position="674"/>
    </location>
</feature>
<evidence type="ECO:0000313" key="13">
    <source>
        <dbReference type="Proteomes" id="UP000596742"/>
    </source>
</evidence>
<dbReference type="SUPFAM" id="SSF103473">
    <property type="entry name" value="MFS general substrate transporter"/>
    <property type="match status" value="1"/>
</dbReference>
<feature type="transmembrane region" description="Helical" evidence="8">
    <location>
        <begin position="131"/>
        <end position="155"/>
    </location>
</feature>
<sequence length="674" mass="73280">VFRRPGWMLFWLCWAGAIQGMVVNGFVNVVISTVERRYDMSSTESGIIASSYDIASVLCLIPVSYFGGLGCKPRYLGIGVFIMAIGSFVFSIPKFTAAEYEIISSGDLCHLSNNRSTECDNKIDSLSSYKWVFYLGQFLHGAGAAPLYTLGVTYLDENLPLRSSSMYIGIFYAFAIVGPAIGYLLGGAFLNLYVDFDSVSTTSLSINSLSPRWVGAWWMGFLWSGFFALMISLPICGFPTSLPGSEKYKAEKEKEVYSSNTKTVTTTEIVPGSKGKLLHVWSAVKVLLTNPTFMFLNLAAAAEGNILAGFATFAPKFIEYQFALQSSTAAMYIGYVAVPCGGGGTFLGGYLVKRFNLGIKGIIRLCLGVTLPCFACVLIFLINCENVPFAGVNIPYPKALNGSTKMEFLGIFMTDSCSDNCHCSTEDFNPVCGDNNVIYYSPCYAGCQNLIPDSNPQQYANCSCISTEPSGMHATMGKCGASCTYLPIFLPVFAIVMLLTFVASMPALTATLRCVPQKERSFALGIQWIIARCLGSIPGPILFGKLIDITCKLWQDSCGENGSCFIYDNRSMSHNMLAVALSGKFLSSLFFFLALIFYKRSPCDENSNSTTIDKTKQNGSSNHNGNKNSGDKRSKDDPPEDKSIATSLNKLGNGDIKQNGNGLNQNGQNESTDF</sequence>
<dbReference type="PROSITE" id="PS50850">
    <property type="entry name" value="MFS"/>
    <property type="match status" value="1"/>
</dbReference>
<feature type="transmembrane region" description="Helical" evidence="8">
    <location>
        <begin position="330"/>
        <end position="350"/>
    </location>
</feature>
<feature type="transmembrane region" description="Helical" evidence="8">
    <location>
        <begin position="167"/>
        <end position="194"/>
    </location>
</feature>
<feature type="transmembrane region" description="Helical" evidence="8">
    <location>
        <begin position="214"/>
        <end position="238"/>
    </location>
</feature>
<feature type="compositionally biased region" description="Low complexity" evidence="9">
    <location>
        <begin position="658"/>
        <end position="674"/>
    </location>
</feature>
<accession>A0A8B6H3V3</accession>
<feature type="domain" description="Kazal-like" evidence="11">
    <location>
        <begin position="411"/>
        <end position="466"/>
    </location>
</feature>
<keyword evidence="3" id="KW-1003">Cell membrane</keyword>
<evidence type="ECO:0000256" key="1">
    <source>
        <dbReference type="ARBA" id="ARBA00004651"/>
    </source>
</evidence>
<keyword evidence="5 8" id="KW-1133">Transmembrane helix</keyword>
<dbReference type="GO" id="GO:0043252">
    <property type="term" value="P:sodium-independent organic anion transport"/>
    <property type="evidence" value="ECO:0007669"/>
    <property type="project" value="TreeGrafter"/>
</dbReference>
<feature type="domain" description="Major facilitator superfamily (MFS) profile" evidence="10">
    <location>
        <begin position="8"/>
        <end position="600"/>
    </location>
</feature>
<dbReference type="Pfam" id="PF03137">
    <property type="entry name" value="OATP"/>
    <property type="match status" value="1"/>
</dbReference>
<comment type="subcellular location">
    <subcellularLocation>
        <location evidence="1 8">Cell membrane</location>
        <topology evidence="1 8">Multi-pass membrane protein</topology>
    </subcellularLocation>
</comment>
<comment type="caution">
    <text evidence="8">Lacks conserved residue(s) required for the propagation of feature annotation.</text>
</comment>
<dbReference type="GO" id="GO:0006811">
    <property type="term" value="P:monoatomic ion transport"/>
    <property type="evidence" value="ECO:0007669"/>
    <property type="project" value="UniProtKB-KW"/>
</dbReference>
<dbReference type="InterPro" id="IPR002350">
    <property type="entry name" value="Kazal_dom"/>
</dbReference>
<evidence type="ECO:0000256" key="8">
    <source>
        <dbReference type="RuleBase" id="RU362056"/>
    </source>
</evidence>
<dbReference type="InterPro" id="IPR020846">
    <property type="entry name" value="MFS_dom"/>
</dbReference>
<keyword evidence="13" id="KW-1185">Reference proteome</keyword>
<dbReference type="Gene3D" id="1.20.1250.20">
    <property type="entry name" value="MFS general substrate transporter like domains"/>
    <property type="match status" value="1"/>
</dbReference>
<evidence type="ECO:0000256" key="3">
    <source>
        <dbReference type="ARBA" id="ARBA00022475"/>
    </source>
</evidence>
<dbReference type="Pfam" id="PF07648">
    <property type="entry name" value="Kazal_2"/>
    <property type="match status" value="1"/>
</dbReference>
<feature type="transmembrane region" description="Helical" evidence="8">
    <location>
        <begin position="488"/>
        <end position="512"/>
    </location>
</feature>
<dbReference type="GO" id="GO:0016323">
    <property type="term" value="C:basolateral plasma membrane"/>
    <property type="evidence" value="ECO:0007669"/>
    <property type="project" value="TreeGrafter"/>
</dbReference>
<dbReference type="InterPro" id="IPR036058">
    <property type="entry name" value="Kazal_dom_sf"/>
</dbReference>
<evidence type="ECO:0000256" key="6">
    <source>
        <dbReference type="ARBA" id="ARBA00023136"/>
    </source>
</evidence>
<evidence type="ECO:0000259" key="11">
    <source>
        <dbReference type="PROSITE" id="PS51465"/>
    </source>
</evidence>
<evidence type="ECO:0000313" key="12">
    <source>
        <dbReference type="EMBL" id="VDI73987.1"/>
    </source>
</evidence>
<feature type="transmembrane region" description="Helical" evidence="8">
    <location>
        <begin position="576"/>
        <end position="598"/>
    </location>
</feature>
<organism evidence="12 13">
    <name type="scientific">Mytilus galloprovincialis</name>
    <name type="common">Mediterranean mussel</name>
    <dbReference type="NCBI Taxonomy" id="29158"/>
    <lineage>
        <taxon>Eukaryota</taxon>
        <taxon>Metazoa</taxon>
        <taxon>Spiralia</taxon>
        <taxon>Lophotrochozoa</taxon>
        <taxon>Mollusca</taxon>
        <taxon>Bivalvia</taxon>
        <taxon>Autobranchia</taxon>
        <taxon>Pteriomorphia</taxon>
        <taxon>Mytilida</taxon>
        <taxon>Mytiloidea</taxon>
        <taxon>Mytilidae</taxon>
        <taxon>Mytilinae</taxon>
        <taxon>Mytilus</taxon>
    </lineage>
</organism>
<dbReference type="PROSITE" id="PS51465">
    <property type="entry name" value="KAZAL_2"/>
    <property type="match status" value="1"/>
</dbReference>
<feature type="transmembrane region" description="Helical" evidence="8">
    <location>
        <begin position="47"/>
        <end position="68"/>
    </location>
</feature>
<keyword evidence="8" id="KW-0406">Ion transport</keyword>
<dbReference type="AlphaFoldDB" id="A0A8B6H3V3"/>
<dbReference type="PANTHER" id="PTHR11388">
    <property type="entry name" value="ORGANIC ANION TRANSPORTER"/>
    <property type="match status" value="1"/>
</dbReference>
<keyword evidence="6 8" id="KW-0472">Membrane</keyword>
<feature type="compositionally biased region" description="Basic and acidic residues" evidence="9">
    <location>
        <begin position="629"/>
        <end position="643"/>
    </location>
</feature>
<keyword evidence="7" id="KW-1015">Disulfide bond</keyword>
<feature type="region of interest" description="Disordered" evidence="9">
    <location>
        <begin position="608"/>
        <end position="674"/>
    </location>
</feature>
<evidence type="ECO:0000256" key="5">
    <source>
        <dbReference type="ARBA" id="ARBA00022989"/>
    </source>
</evidence>
<feature type="transmembrane region" description="Helical" evidence="8">
    <location>
        <begin position="75"/>
        <end position="92"/>
    </location>
</feature>
<comment type="similarity">
    <text evidence="2 8">Belongs to the organo anion transporter (TC 2.A.60) family.</text>
</comment>
<feature type="transmembrane region" description="Helical" evidence="8">
    <location>
        <begin position="295"/>
        <end position="318"/>
    </location>
</feature>
<proteinExistence type="inferred from homology"/>
<name>A0A8B6H3V3_MYTGA</name>
<dbReference type="EMBL" id="UYJE01009491">
    <property type="protein sequence ID" value="VDI73987.1"/>
    <property type="molecule type" value="Genomic_DNA"/>
</dbReference>
<dbReference type="GO" id="GO:0015347">
    <property type="term" value="F:sodium-independent organic anion transmembrane transporter activity"/>
    <property type="evidence" value="ECO:0007669"/>
    <property type="project" value="TreeGrafter"/>
</dbReference>